<comment type="caution">
    <text evidence="11">The sequence shown here is derived from an EMBL/GenBank/DDBJ whole genome shotgun (WGS) entry which is preliminary data.</text>
</comment>
<dbReference type="GO" id="GO:0004830">
    <property type="term" value="F:tryptophan-tRNA ligase activity"/>
    <property type="evidence" value="ECO:0007669"/>
    <property type="project" value="UniProtKB-UniRule"/>
</dbReference>
<organism evidence="11 12">
    <name type="scientific">Candidatus Woesebacteria bacterium GW2011_GWA1_38_8</name>
    <dbReference type="NCBI Taxonomy" id="1618547"/>
    <lineage>
        <taxon>Bacteria</taxon>
        <taxon>Candidatus Woeseibacteriota</taxon>
    </lineage>
</organism>
<keyword evidence="2 8" id="KW-0436">Ligase</keyword>
<evidence type="ECO:0000256" key="6">
    <source>
        <dbReference type="ARBA" id="ARBA00023146"/>
    </source>
</evidence>
<dbReference type="NCBIfam" id="TIGR00233">
    <property type="entry name" value="trpS"/>
    <property type="match status" value="1"/>
</dbReference>
<evidence type="ECO:0000256" key="2">
    <source>
        <dbReference type="ARBA" id="ARBA00022598"/>
    </source>
</evidence>
<dbReference type="HAMAP" id="MF_00140_B">
    <property type="entry name" value="Trp_tRNA_synth_B"/>
    <property type="match status" value="1"/>
</dbReference>
<feature type="short sequence motif" description="'KMSKS' region" evidence="8">
    <location>
        <begin position="193"/>
        <end position="197"/>
    </location>
</feature>
<dbReference type="InterPro" id="IPR024109">
    <property type="entry name" value="Trp-tRNA-ligase_bac-type"/>
</dbReference>
<dbReference type="SUPFAM" id="SSF52374">
    <property type="entry name" value="Nucleotidylyl transferase"/>
    <property type="match status" value="1"/>
</dbReference>
<dbReference type="InterPro" id="IPR003362">
    <property type="entry name" value="Bact_transf"/>
</dbReference>
<dbReference type="Pfam" id="PF00579">
    <property type="entry name" value="tRNA-synt_1b"/>
    <property type="match status" value="1"/>
</dbReference>
<proteinExistence type="inferred from homology"/>
<dbReference type="PANTHER" id="PTHR43766:SF1">
    <property type="entry name" value="TRYPTOPHAN--TRNA LIGASE, MITOCHONDRIAL"/>
    <property type="match status" value="1"/>
</dbReference>
<dbReference type="EC" id="6.1.1.2" evidence="8"/>
<evidence type="ECO:0000256" key="9">
    <source>
        <dbReference type="RuleBase" id="RU363036"/>
    </source>
</evidence>
<feature type="binding site" evidence="8">
    <location>
        <begin position="145"/>
        <end position="147"/>
    </location>
    <ligand>
        <name>ATP</name>
        <dbReference type="ChEBI" id="CHEBI:30616"/>
    </ligand>
</feature>
<dbReference type="PATRIC" id="fig|1618547.3.peg.1091"/>
<dbReference type="Gene3D" id="1.10.240.10">
    <property type="entry name" value="Tyrosyl-Transfer RNA Synthetase"/>
    <property type="match status" value="1"/>
</dbReference>
<keyword evidence="8" id="KW-0963">Cytoplasm</keyword>
<evidence type="ECO:0000256" key="7">
    <source>
        <dbReference type="ARBA" id="ARBA00049929"/>
    </source>
</evidence>
<reference evidence="11 12" key="1">
    <citation type="journal article" date="2015" name="Nature">
        <title>rRNA introns, odd ribosomes, and small enigmatic genomes across a large radiation of phyla.</title>
        <authorList>
            <person name="Brown C.T."/>
            <person name="Hug L.A."/>
            <person name="Thomas B.C."/>
            <person name="Sharon I."/>
            <person name="Castelle C.J."/>
            <person name="Singh A."/>
            <person name="Wilkins M.J."/>
            <person name="Williams K.H."/>
            <person name="Banfield J.F."/>
        </authorList>
    </citation>
    <scope>NUCLEOTIDE SEQUENCE [LARGE SCALE GENOMIC DNA]</scope>
</reference>
<dbReference type="GO" id="GO:0005524">
    <property type="term" value="F:ATP binding"/>
    <property type="evidence" value="ECO:0007669"/>
    <property type="project" value="UniProtKB-UniRule"/>
</dbReference>
<dbReference type="GO" id="GO:0006436">
    <property type="term" value="P:tryptophanyl-tRNA aminoacylation"/>
    <property type="evidence" value="ECO:0007669"/>
    <property type="project" value="UniProtKB-UniRule"/>
</dbReference>
<evidence type="ECO:0000256" key="5">
    <source>
        <dbReference type="ARBA" id="ARBA00022917"/>
    </source>
</evidence>
<dbReference type="InterPro" id="IPR014729">
    <property type="entry name" value="Rossmann-like_a/b/a_fold"/>
</dbReference>
<feature type="short sequence motif" description="'HIGH' region" evidence="8">
    <location>
        <begin position="11"/>
        <end position="19"/>
    </location>
</feature>
<sequence>MEKRVFSGVQPSGDLHLGNYLGAFRRWVEGQSDGLNIFCVVDLHAITVPQEPLVLREKTLETAGLLLACGIDPEKSLLFIQSQNPDHANLAWILNCYLSMGQMSRMTQYKEKAENKDFVSVGLFDYPALMAADILLYDTTEVPVGEDQKQHVELTRDVAGRFNSKHGDTFTLPEPVISDTGARIMNLIDPTKKMSKSDPNPDSRINLLDDKETIFRKIKSATTDSESEIKYNLKEKPGISNLLEIYSVLNSKDIEECENELRDMGYGKFKETVAEGLSLSLGSIQNKYKELNQYNDPIFKIHEDPRYTTVGKFLAKAGLDEIPQLINILKGDMTIVGPRPLPISEGKKVPKRYIKRFKVLPGIIPPWLRVGSESLTTNLWLEEDLKYVKNKSLKYDSVLFLKGMMHLIKVL</sequence>
<protein>
    <recommendedName>
        <fullName evidence="8">Tryptophan--tRNA ligase</fullName>
        <ecNumber evidence="8">6.1.1.2</ecNumber>
    </recommendedName>
    <alternativeName>
        <fullName evidence="8">Tryptophanyl-tRNA synthetase</fullName>
        <shortName evidence="8">TrpRS</shortName>
    </alternativeName>
</protein>
<feature type="domain" description="Bacterial sugar transferase" evidence="10">
    <location>
        <begin position="294"/>
        <end position="408"/>
    </location>
</feature>
<evidence type="ECO:0000256" key="3">
    <source>
        <dbReference type="ARBA" id="ARBA00022741"/>
    </source>
</evidence>
<keyword evidence="6 8" id="KW-0030">Aminoacyl-tRNA synthetase</keyword>
<accession>A0A0G0L2S8</accession>
<dbReference type="PANTHER" id="PTHR43766">
    <property type="entry name" value="TRYPTOPHAN--TRNA LIGASE, MITOCHONDRIAL"/>
    <property type="match status" value="1"/>
</dbReference>
<evidence type="ECO:0000256" key="8">
    <source>
        <dbReference type="HAMAP-Rule" id="MF_00140"/>
    </source>
</evidence>
<dbReference type="GO" id="GO:0005829">
    <property type="term" value="C:cytosol"/>
    <property type="evidence" value="ECO:0007669"/>
    <property type="project" value="TreeGrafter"/>
</dbReference>
<feature type="binding site" evidence="8">
    <location>
        <begin position="10"/>
        <end position="12"/>
    </location>
    <ligand>
        <name>ATP</name>
        <dbReference type="ChEBI" id="CHEBI:30616"/>
    </ligand>
</feature>
<dbReference type="InterPro" id="IPR002306">
    <property type="entry name" value="Trp-tRNA-ligase"/>
</dbReference>
<dbReference type="Gene3D" id="3.40.50.620">
    <property type="entry name" value="HUPs"/>
    <property type="match status" value="1"/>
</dbReference>
<keyword evidence="4 8" id="KW-0067">ATP-binding</keyword>
<comment type="subcellular location">
    <subcellularLocation>
        <location evidence="8">Cytoplasm</location>
    </subcellularLocation>
</comment>
<comment type="subunit">
    <text evidence="8">Homodimer.</text>
</comment>
<feature type="binding site" evidence="8">
    <location>
        <position position="184"/>
    </location>
    <ligand>
        <name>ATP</name>
        <dbReference type="ChEBI" id="CHEBI:30616"/>
    </ligand>
</feature>
<dbReference type="InterPro" id="IPR002305">
    <property type="entry name" value="aa-tRNA-synth_Ic"/>
</dbReference>
<dbReference type="EMBL" id="LBVJ01000050">
    <property type="protein sequence ID" value="KKQ82165.1"/>
    <property type="molecule type" value="Genomic_DNA"/>
</dbReference>
<dbReference type="FunFam" id="1.10.240.10:FF:000002">
    <property type="entry name" value="Tryptophan--tRNA ligase"/>
    <property type="match status" value="1"/>
</dbReference>
<comment type="similarity">
    <text evidence="1 8 9">Belongs to the class-I aminoacyl-tRNA synthetase family.</text>
</comment>
<keyword evidence="3 8" id="KW-0547">Nucleotide-binding</keyword>
<feature type="binding site" evidence="8">
    <location>
        <begin position="18"/>
        <end position="19"/>
    </location>
    <ligand>
        <name>ATP</name>
        <dbReference type="ChEBI" id="CHEBI:30616"/>
    </ligand>
</feature>
<name>A0A0G0L2S8_9BACT</name>
<feature type="binding site" evidence="8">
    <location>
        <position position="133"/>
    </location>
    <ligand>
        <name>L-tryptophan</name>
        <dbReference type="ChEBI" id="CHEBI:57912"/>
    </ligand>
</feature>
<dbReference type="CDD" id="cd00806">
    <property type="entry name" value="TrpRS_core"/>
    <property type="match status" value="1"/>
</dbReference>
<evidence type="ECO:0000256" key="1">
    <source>
        <dbReference type="ARBA" id="ARBA00005594"/>
    </source>
</evidence>
<evidence type="ECO:0000313" key="12">
    <source>
        <dbReference type="Proteomes" id="UP000034710"/>
    </source>
</evidence>
<comment type="catalytic activity">
    <reaction evidence="7 8">
        <text>tRNA(Trp) + L-tryptophan + ATP = L-tryptophyl-tRNA(Trp) + AMP + diphosphate + H(+)</text>
        <dbReference type="Rhea" id="RHEA:24080"/>
        <dbReference type="Rhea" id="RHEA-COMP:9671"/>
        <dbReference type="Rhea" id="RHEA-COMP:9705"/>
        <dbReference type="ChEBI" id="CHEBI:15378"/>
        <dbReference type="ChEBI" id="CHEBI:30616"/>
        <dbReference type="ChEBI" id="CHEBI:33019"/>
        <dbReference type="ChEBI" id="CHEBI:57912"/>
        <dbReference type="ChEBI" id="CHEBI:78442"/>
        <dbReference type="ChEBI" id="CHEBI:78535"/>
        <dbReference type="ChEBI" id="CHEBI:456215"/>
        <dbReference type="EC" id="6.1.1.2"/>
    </reaction>
</comment>
<keyword evidence="5 8" id="KW-0648">Protein biosynthesis</keyword>
<gene>
    <name evidence="8" type="primary">trpS</name>
    <name evidence="11" type="ORF">UT06_C0050G0002</name>
</gene>
<evidence type="ECO:0000259" key="10">
    <source>
        <dbReference type="Pfam" id="PF02397"/>
    </source>
</evidence>
<dbReference type="AlphaFoldDB" id="A0A0G0L2S8"/>
<comment type="function">
    <text evidence="8">Catalyzes the attachment of tryptophan to tRNA(Trp).</text>
</comment>
<feature type="binding site" evidence="8">
    <location>
        <begin position="193"/>
        <end position="197"/>
    </location>
    <ligand>
        <name>ATP</name>
        <dbReference type="ChEBI" id="CHEBI:30616"/>
    </ligand>
</feature>
<dbReference type="Pfam" id="PF02397">
    <property type="entry name" value="Bac_transf"/>
    <property type="match status" value="1"/>
</dbReference>
<dbReference type="PROSITE" id="PS00178">
    <property type="entry name" value="AA_TRNA_LIGASE_I"/>
    <property type="match status" value="1"/>
</dbReference>
<dbReference type="InterPro" id="IPR050203">
    <property type="entry name" value="Trp-tRNA_synthetase"/>
</dbReference>
<dbReference type="InterPro" id="IPR001412">
    <property type="entry name" value="aa-tRNA-synth_I_CS"/>
</dbReference>
<evidence type="ECO:0000313" key="11">
    <source>
        <dbReference type="EMBL" id="KKQ82165.1"/>
    </source>
</evidence>
<dbReference type="PRINTS" id="PR01039">
    <property type="entry name" value="TRNASYNTHTRP"/>
</dbReference>
<evidence type="ECO:0000256" key="4">
    <source>
        <dbReference type="ARBA" id="ARBA00022840"/>
    </source>
</evidence>
<dbReference type="Proteomes" id="UP000034710">
    <property type="component" value="Unassembled WGS sequence"/>
</dbReference>